<dbReference type="AlphaFoldDB" id="A0A1B6VPZ0"/>
<evidence type="ECO:0000313" key="1">
    <source>
        <dbReference type="EMBL" id="OAJ69286.1"/>
    </source>
</evidence>
<name>A0A1B6VPZ0_9PROT</name>
<dbReference type="PATRIC" id="fig|38307.3.peg.96"/>
<proteinExistence type="predicted"/>
<evidence type="ECO:0000313" key="2">
    <source>
        <dbReference type="Proteomes" id="UP000077786"/>
    </source>
</evidence>
<sequence length="106" mass="11858">MATINIPIREVQSPEMLTDNPPSSLTASAWSYARNMMFSAKGASRAPHFLLLSSTSTMPEVYHIAGQRYSNEGFDDTYVFGPLVRVTVRRLINQNCSNEASYRARP</sequence>
<dbReference type="EMBL" id="LUTU01000001">
    <property type="protein sequence ID" value="OAJ69286.1"/>
    <property type="molecule type" value="Genomic_DNA"/>
</dbReference>
<organism evidence="1 2">
    <name type="scientific">Gluconobacter cerinus</name>
    <dbReference type="NCBI Taxonomy" id="38307"/>
    <lineage>
        <taxon>Bacteria</taxon>
        <taxon>Pseudomonadati</taxon>
        <taxon>Pseudomonadota</taxon>
        <taxon>Alphaproteobacteria</taxon>
        <taxon>Acetobacterales</taxon>
        <taxon>Acetobacteraceae</taxon>
        <taxon>Gluconobacter</taxon>
    </lineage>
</organism>
<accession>A0A1B6VPZ0</accession>
<protein>
    <submittedName>
        <fullName evidence="1">Uncharacterized protein</fullName>
    </submittedName>
</protein>
<reference evidence="1 2" key="1">
    <citation type="submission" date="2016-03" db="EMBL/GenBank/DDBJ databases">
        <title>Draft genome sequence of Gluconobacter cerinus strain CECT 9110.</title>
        <authorList>
            <person name="Sainz F."/>
            <person name="Mas A."/>
            <person name="Torija M.J."/>
        </authorList>
    </citation>
    <scope>NUCLEOTIDE SEQUENCE [LARGE SCALE GENOMIC DNA]</scope>
    <source>
        <strain evidence="1 2">CECT 9110</strain>
    </source>
</reference>
<dbReference type="Proteomes" id="UP000077786">
    <property type="component" value="Unassembled WGS sequence"/>
</dbReference>
<comment type="caution">
    <text evidence="1">The sequence shown here is derived from an EMBL/GenBank/DDBJ whole genome shotgun (WGS) entry which is preliminary data.</text>
</comment>
<gene>
    <name evidence="1" type="ORF">A0123_00095</name>
</gene>